<dbReference type="SMART" id="SM00364">
    <property type="entry name" value="LRR_BAC"/>
    <property type="match status" value="3"/>
</dbReference>
<dbReference type="InterPro" id="IPR003591">
    <property type="entry name" value="Leu-rich_rpt_typical-subtyp"/>
</dbReference>
<feature type="compositionally biased region" description="Low complexity" evidence="3">
    <location>
        <begin position="409"/>
        <end position="418"/>
    </location>
</feature>
<dbReference type="Gene3D" id="3.80.10.10">
    <property type="entry name" value="Ribonuclease Inhibitor"/>
    <property type="match status" value="1"/>
</dbReference>
<dbReference type="InterPro" id="IPR001611">
    <property type="entry name" value="Leu-rich_rpt"/>
</dbReference>
<evidence type="ECO:0000313" key="4">
    <source>
        <dbReference type="EMBL" id="KAJ2778416.1"/>
    </source>
</evidence>
<evidence type="ECO:0000256" key="1">
    <source>
        <dbReference type="ARBA" id="ARBA00022614"/>
    </source>
</evidence>
<evidence type="ECO:0000256" key="2">
    <source>
        <dbReference type="ARBA" id="ARBA00022737"/>
    </source>
</evidence>
<dbReference type="InterPro" id="IPR050216">
    <property type="entry name" value="LRR_domain-containing"/>
</dbReference>
<keyword evidence="2" id="KW-0677">Repeat</keyword>
<dbReference type="OrthoDB" id="660555at2759"/>
<evidence type="ECO:0000256" key="3">
    <source>
        <dbReference type="SAM" id="MobiDB-lite"/>
    </source>
</evidence>
<feature type="region of interest" description="Disordered" evidence="3">
    <location>
        <begin position="361"/>
        <end position="380"/>
    </location>
</feature>
<comment type="caution">
    <text evidence="4">The sequence shown here is derived from an EMBL/GenBank/DDBJ whole genome shotgun (WGS) entry which is preliminary data.</text>
</comment>
<feature type="region of interest" description="Disordered" evidence="3">
    <location>
        <begin position="1"/>
        <end position="21"/>
    </location>
</feature>
<dbReference type="SMART" id="SM00369">
    <property type="entry name" value="LRR_TYP"/>
    <property type="match status" value="3"/>
</dbReference>
<protein>
    <submittedName>
        <fullName evidence="4">Uncharacterized protein</fullName>
    </submittedName>
</protein>
<dbReference type="Proteomes" id="UP001140217">
    <property type="component" value="Unassembled WGS sequence"/>
</dbReference>
<dbReference type="PANTHER" id="PTHR48051:SF1">
    <property type="entry name" value="RAS SUPPRESSOR PROTEIN 1"/>
    <property type="match status" value="1"/>
</dbReference>
<organism evidence="4 5">
    <name type="scientific">Coemansia javaensis</name>
    <dbReference type="NCBI Taxonomy" id="2761396"/>
    <lineage>
        <taxon>Eukaryota</taxon>
        <taxon>Fungi</taxon>
        <taxon>Fungi incertae sedis</taxon>
        <taxon>Zoopagomycota</taxon>
        <taxon>Kickxellomycotina</taxon>
        <taxon>Kickxellomycetes</taxon>
        <taxon>Kickxellales</taxon>
        <taxon>Kickxellaceae</taxon>
        <taxon>Coemansia</taxon>
    </lineage>
</organism>
<dbReference type="Pfam" id="PF13855">
    <property type="entry name" value="LRR_8"/>
    <property type="match status" value="1"/>
</dbReference>
<name>A0A9W8H8X8_9FUNG</name>
<dbReference type="PANTHER" id="PTHR48051">
    <property type="match status" value="1"/>
</dbReference>
<dbReference type="EMBL" id="JANBUL010000230">
    <property type="protein sequence ID" value="KAJ2778416.1"/>
    <property type="molecule type" value="Genomic_DNA"/>
</dbReference>
<feature type="region of interest" description="Disordered" evidence="3">
    <location>
        <begin position="403"/>
        <end position="427"/>
    </location>
</feature>
<keyword evidence="5" id="KW-1185">Reference proteome</keyword>
<evidence type="ECO:0000313" key="5">
    <source>
        <dbReference type="Proteomes" id="UP001140217"/>
    </source>
</evidence>
<accession>A0A9W8H8X8</accession>
<dbReference type="AlphaFoldDB" id="A0A9W8H8X8"/>
<dbReference type="InterPro" id="IPR032675">
    <property type="entry name" value="LRR_dom_sf"/>
</dbReference>
<sequence length="445" mass="47619">MACGQRGSPAPAHTPYDRWAPMSQGRDRWALAPRGHGRREPTSDVRLLAGDIVDGSADLSGRSLVRVLPGLAAYAGDITSLRLRCNALVALPDEIGHLRRLQSLDVSYNALEELPATLAHCQGLRTLKAGSNRLRALPAAVRHLRALAVVDVSDNRLEAVPAGLRRLPGLELLDVSHNPIRTLPASLFGPGGAAEANSARRDVLVVDGCPLGSGFAGGVRRPSDVFVARFKHGVATHDPGAPPQRRRLPSLADIVVCRMANSNAAYPRALPEHVRARLGELLVCDHCHALYPPGTGVRRWRLLYRAGAVWPIEYDFCSPHWSDERERIATLFAPRRLPSAQPYHAPMVEAAGSVAAALARPASASPPPAPSKRLSLPPAPVRQSTLPVLPAVAGSLRRLLPASGRRRPQSWAPGSAAPPAAPQPPPATVWQVLEDDVPSLAELHL</sequence>
<dbReference type="GO" id="GO:0005737">
    <property type="term" value="C:cytoplasm"/>
    <property type="evidence" value="ECO:0007669"/>
    <property type="project" value="TreeGrafter"/>
</dbReference>
<gene>
    <name evidence="4" type="ORF">H4R18_004608</name>
</gene>
<dbReference type="SUPFAM" id="SSF52058">
    <property type="entry name" value="L domain-like"/>
    <property type="match status" value="1"/>
</dbReference>
<reference evidence="4" key="1">
    <citation type="submission" date="2022-07" db="EMBL/GenBank/DDBJ databases">
        <title>Phylogenomic reconstructions and comparative analyses of Kickxellomycotina fungi.</title>
        <authorList>
            <person name="Reynolds N.K."/>
            <person name="Stajich J.E."/>
            <person name="Barry K."/>
            <person name="Grigoriev I.V."/>
            <person name="Crous P."/>
            <person name="Smith M.E."/>
        </authorList>
    </citation>
    <scope>NUCLEOTIDE SEQUENCE</scope>
    <source>
        <strain evidence="4">NBRC 105414</strain>
    </source>
</reference>
<keyword evidence="1" id="KW-0433">Leucine-rich repeat</keyword>
<proteinExistence type="predicted"/>